<keyword evidence="4" id="KW-1185">Reference proteome</keyword>
<keyword evidence="1" id="KW-0472">Membrane</keyword>
<evidence type="ECO:0000256" key="1">
    <source>
        <dbReference type="SAM" id="Phobius"/>
    </source>
</evidence>
<feature type="transmembrane region" description="Helical" evidence="1">
    <location>
        <begin position="119"/>
        <end position="138"/>
    </location>
</feature>
<dbReference type="Proteomes" id="UP000036987">
    <property type="component" value="Unassembled WGS sequence"/>
</dbReference>
<feature type="transmembrane region" description="Helical" evidence="1">
    <location>
        <begin position="12"/>
        <end position="30"/>
    </location>
</feature>
<feature type="transmembrane region" description="Helical" evidence="1">
    <location>
        <begin position="89"/>
        <end position="107"/>
    </location>
</feature>
<accession>A0A0K9PX08</accession>
<evidence type="ECO:0000313" key="4">
    <source>
        <dbReference type="Proteomes" id="UP000036987"/>
    </source>
</evidence>
<dbReference type="AlphaFoldDB" id="A0A0K9PX08"/>
<dbReference type="OrthoDB" id="1876802at2759"/>
<evidence type="ECO:0000313" key="3">
    <source>
        <dbReference type="EMBL" id="KMZ72740.1"/>
    </source>
</evidence>
<sequence>MSSPSTSFRVMCTVHATVAVTCGVLMMFYLNEISAFGHGEETAIKLQGSTPHDQLLIQTSDSLSGMLLVVIGVFLLMVSSVRDKDFQTFFAKGCVLIHVSMAVWRIYFERRLEDLAWDWPRQAVGDIILGLSWVLFLVHSWKEKYD</sequence>
<reference evidence="4" key="1">
    <citation type="journal article" date="2016" name="Nature">
        <title>The genome of the seagrass Zostera marina reveals angiosperm adaptation to the sea.</title>
        <authorList>
            <person name="Olsen J.L."/>
            <person name="Rouze P."/>
            <person name="Verhelst B."/>
            <person name="Lin Y.-C."/>
            <person name="Bayer T."/>
            <person name="Collen J."/>
            <person name="Dattolo E."/>
            <person name="De Paoli E."/>
            <person name="Dittami S."/>
            <person name="Maumus F."/>
            <person name="Michel G."/>
            <person name="Kersting A."/>
            <person name="Lauritano C."/>
            <person name="Lohaus R."/>
            <person name="Toepel M."/>
            <person name="Tonon T."/>
            <person name="Vanneste K."/>
            <person name="Amirebrahimi M."/>
            <person name="Brakel J."/>
            <person name="Bostroem C."/>
            <person name="Chovatia M."/>
            <person name="Grimwood J."/>
            <person name="Jenkins J.W."/>
            <person name="Jueterbock A."/>
            <person name="Mraz A."/>
            <person name="Stam W.T."/>
            <person name="Tice H."/>
            <person name="Bornberg-Bauer E."/>
            <person name="Green P.J."/>
            <person name="Pearson G.A."/>
            <person name="Procaccini G."/>
            <person name="Duarte C.M."/>
            <person name="Schmutz J."/>
            <person name="Reusch T.B.H."/>
            <person name="Van de Peer Y."/>
        </authorList>
    </citation>
    <scope>NUCLEOTIDE SEQUENCE [LARGE SCALE GENOMIC DNA]</scope>
    <source>
        <strain evidence="4">cv. Finnish</strain>
    </source>
</reference>
<feature type="transmembrane region" description="Helical" evidence="1">
    <location>
        <begin position="55"/>
        <end position="77"/>
    </location>
</feature>
<evidence type="ECO:0000259" key="2">
    <source>
        <dbReference type="Pfam" id="PF25266"/>
    </source>
</evidence>
<dbReference type="PANTHER" id="PTHR34274">
    <property type="entry name" value="TRANSMEMBRANE PROTEIN"/>
    <property type="match status" value="1"/>
</dbReference>
<gene>
    <name evidence="3" type="ORF">ZOSMA_15G00780</name>
</gene>
<dbReference type="Pfam" id="PF25266">
    <property type="entry name" value="DUF7865"/>
    <property type="match status" value="1"/>
</dbReference>
<dbReference type="InterPro" id="IPR057187">
    <property type="entry name" value="DUF7865"/>
</dbReference>
<feature type="domain" description="DUF7865" evidence="2">
    <location>
        <begin position="5"/>
        <end position="134"/>
    </location>
</feature>
<dbReference type="STRING" id="29655.A0A0K9PX08"/>
<keyword evidence="1" id="KW-0812">Transmembrane</keyword>
<comment type="caution">
    <text evidence="3">The sequence shown here is derived from an EMBL/GenBank/DDBJ whole genome shotgun (WGS) entry which is preliminary data.</text>
</comment>
<dbReference type="PANTHER" id="PTHR34274:SF5">
    <property type="entry name" value="TRANSMEMBRANE PROTEIN"/>
    <property type="match status" value="1"/>
</dbReference>
<name>A0A0K9PX08_ZOSMR</name>
<proteinExistence type="predicted"/>
<dbReference type="EMBL" id="LFYR01000620">
    <property type="protein sequence ID" value="KMZ72740.1"/>
    <property type="molecule type" value="Genomic_DNA"/>
</dbReference>
<keyword evidence="1" id="KW-1133">Transmembrane helix</keyword>
<organism evidence="3 4">
    <name type="scientific">Zostera marina</name>
    <name type="common">Eelgrass</name>
    <dbReference type="NCBI Taxonomy" id="29655"/>
    <lineage>
        <taxon>Eukaryota</taxon>
        <taxon>Viridiplantae</taxon>
        <taxon>Streptophyta</taxon>
        <taxon>Embryophyta</taxon>
        <taxon>Tracheophyta</taxon>
        <taxon>Spermatophyta</taxon>
        <taxon>Magnoliopsida</taxon>
        <taxon>Liliopsida</taxon>
        <taxon>Zosteraceae</taxon>
        <taxon>Zostera</taxon>
    </lineage>
</organism>
<protein>
    <recommendedName>
        <fullName evidence="2">DUF7865 domain-containing protein</fullName>
    </recommendedName>
</protein>
<dbReference type="OMA" id="FIFSHGR"/>